<dbReference type="InterPro" id="IPR039426">
    <property type="entry name" value="TonB-dep_rcpt-like"/>
</dbReference>
<dbReference type="InterPro" id="IPR012910">
    <property type="entry name" value="Plug_dom"/>
</dbReference>
<evidence type="ECO:0000259" key="17">
    <source>
        <dbReference type="Pfam" id="PF07715"/>
    </source>
</evidence>
<keyword evidence="10 12" id="KW-0472">Membrane</keyword>
<feature type="signal peptide" evidence="15">
    <location>
        <begin position="1"/>
        <end position="22"/>
    </location>
</feature>
<evidence type="ECO:0000256" key="13">
    <source>
        <dbReference type="RuleBase" id="RU003357"/>
    </source>
</evidence>
<dbReference type="Proteomes" id="UP000244189">
    <property type="component" value="Unassembled WGS sequence"/>
</dbReference>
<evidence type="ECO:0000256" key="3">
    <source>
        <dbReference type="ARBA" id="ARBA00022452"/>
    </source>
</evidence>
<dbReference type="GO" id="GO:0009279">
    <property type="term" value="C:cell outer membrane"/>
    <property type="evidence" value="ECO:0007669"/>
    <property type="project" value="UniProtKB-SubCell"/>
</dbReference>
<evidence type="ECO:0000256" key="9">
    <source>
        <dbReference type="ARBA" id="ARBA00023077"/>
    </source>
</evidence>
<dbReference type="Gene3D" id="2.40.170.20">
    <property type="entry name" value="TonB-dependent receptor, beta-barrel domain"/>
    <property type="match status" value="1"/>
</dbReference>
<evidence type="ECO:0000256" key="1">
    <source>
        <dbReference type="ARBA" id="ARBA00004571"/>
    </source>
</evidence>
<sequence length="854" mass="91620">MRKTLFCGAALAALILPAMAQAQSTGTVDAESDIVVSGSRAKPDVNGIQTPDTPKAKAVLTQELIERRTPGQTILDTINLVPGVNFTNSDPYGGSGGQLRIRGFDGNRISLTFDGIPLNDSGNYAIYSNQQLDPELIEQVNVNFGATDVDSPTASASGGTVNYRSVMPKDKLGATVAYSHGTNDMNRVFAKIDTGVFTSFGTKAWVSASEQRYDQFRGSGEINRQQYNAKLYQPIGSKGDFIAFGANYNQNRNSSYSNPTLANIRTKLGASVVPSTGVSADTPYTLDLNKAQYDAVFDDTSNAYLYDQSCSLPSASGVNGTSQNDRSSCGNASGTAINPSNTGNFRINSRYTLSEKLVFTFDGAYSFTRANGGGSAVFAESNANATNSAGTAAATSVYTYQLQRLGAGTAAGVDINGDGDTLDYVRAYFPSNTRTQRFTAIAGLRYDIDADNAVRFAYTWDRARHRQTGEASQLDSTGNPYDVFSALDGEGSSAILDAAGNVVNKRNRLSYAILHQVSGEYRGSYFGDALKLTLGLRAPFFRRNLTNYCYTIPGNSSDGYCTSQTAAQVAANPTTATYGAPYKNRIKSYNAVLPNVGLTYAFTPNASIFASYAKGFSAPRTDNLYAFDDVKIAPVNEVKPEKTDSFDLGLRYSSRLIQAQLAGWYIHYDNRIISTLTTLEGGGTLTTDRNVGTVKSKGVDASLGITPIRNVSLYGFASYIDAKLQDDAVDPTTGAITAATAGKFVVETPKWQYGGRVQASFDPVSIGAQVKHVGKRYVTDVNDLIAAGYTTVDLDARFDLAFAGLDKTFFQLNVSNLFNERYFGNLSTGTSSASTTRYTFGAPRTVIGSVHFEF</sequence>
<dbReference type="Gene3D" id="2.170.130.10">
    <property type="entry name" value="TonB-dependent receptor, plug domain"/>
    <property type="match status" value="1"/>
</dbReference>
<feature type="domain" description="TonB-dependent receptor plug" evidence="17">
    <location>
        <begin position="52"/>
        <end position="157"/>
    </location>
</feature>
<evidence type="ECO:0000256" key="11">
    <source>
        <dbReference type="ARBA" id="ARBA00023237"/>
    </source>
</evidence>
<keyword evidence="4" id="KW-0410">Iron transport</keyword>
<feature type="region of interest" description="Disordered" evidence="14">
    <location>
        <begin position="316"/>
        <end position="335"/>
    </location>
</feature>
<feature type="domain" description="TonB-dependent receptor-like beta-barrel" evidence="16">
    <location>
        <begin position="280"/>
        <end position="817"/>
    </location>
</feature>
<accession>A0A2T5GLT7</accession>
<comment type="similarity">
    <text evidence="12 13">Belongs to the TonB-dependent receptor family.</text>
</comment>
<evidence type="ECO:0000256" key="4">
    <source>
        <dbReference type="ARBA" id="ARBA00022496"/>
    </source>
</evidence>
<evidence type="ECO:0000313" key="19">
    <source>
        <dbReference type="EMBL" id="VVT25472.1"/>
    </source>
</evidence>
<dbReference type="Proteomes" id="UP000326857">
    <property type="component" value="Unassembled WGS sequence"/>
</dbReference>
<evidence type="ECO:0000256" key="12">
    <source>
        <dbReference type="PROSITE-ProRule" id="PRU01360"/>
    </source>
</evidence>
<evidence type="ECO:0000256" key="8">
    <source>
        <dbReference type="ARBA" id="ARBA00023065"/>
    </source>
</evidence>
<protein>
    <submittedName>
        <fullName evidence="18">Iron complex outermembrane receptor protein</fullName>
    </submittedName>
    <submittedName>
        <fullName evidence="19">TonB-dependent receptor</fullName>
    </submittedName>
</protein>
<dbReference type="InterPro" id="IPR037066">
    <property type="entry name" value="Plug_dom_sf"/>
</dbReference>
<keyword evidence="20" id="KW-1185">Reference proteome</keyword>
<dbReference type="RefSeq" id="WP_107957713.1">
    <property type="nucleotide sequence ID" value="NZ_LR701528.1"/>
</dbReference>
<evidence type="ECO:0000256" key="7">
    <source>
        <dbReference type="ARBA" id="ARBA00023004"/>
    </source>
</evidence>
<dbReference type="EMBL" id="CABVLI010000044">
    <property type="protein sequence ID" value="VVT25472.1"/>
    <property type="molecule type" value="Genomic_DNA"/>
</dbReference>
<gene>
    <name evidence="18" type="ORF">C8J26_1938</name>
    <name evidence="19" type="ORF">SPHINGO391_490004</name>
</gene>
<keyword evidence="8" id="KW-0406">Ion transport</keyword>
<evidence type="ECO:0000259" key="16">
    <source>
        <dbReference type="Pfam" id="PF00593"/>
    </source>
</evidence>
<evidence type="ECO:0000256" key="6">
    <source>
        <dbReference type="ARBA" id="ARBA00022729"/>
    </source>
</evidence>
<keyword evidence="5 12" id="KW-0812">Transmembrane</keyword>
<dbReference type="PANTHER" id="PTHR32552">
    <property type="entry name" value="FERRICHROME IRON RECEPTOR-RELATED"/>
    <property type="match status" value="1"/>
</dbReference>
<evidence type="ECO:0000256" key="15">
    <source>
        <dbReference type="SAM" id="SignalP"/>
    </source>
</evidence>
<evidence type="ECO:0000256" key="10">
    <source>
        <dbReference type="ARBA" id="ARBA00023136"/>
    </source>
</evidence>
<evidence type="ECO:0000313" key="20">
    <source>
        <dbReference type="Proteomes" id="UP000244189"/>
    </source>
</evidence>
<evidence type="ECO:0000256" key="2">
    <source>
        <dbReference type="ARBA" id="ARBA00022448"/>
    </source>
</evidence>
<dbReference type="EMBL" id="QAOG01000003">
    <property type="protein sequence ID" value="PTQ60228.1"/>
    <property type="molecule type" value="Genomic_DNA"/>
</dbReference>
<keyword evidence="11 12" id="KW-0998">Cell outer membrane</keyword>
<dbReference type="SUPFAM" id="SSF56935">
    <property type="entry name" value="Porins"/>
    <property type="match status" value="1"/>
</dbReference>
<evidence type="ECO:0000256" key="5">
    <source>
        <dbReference type="ARBA" id="ARBA00022692"/>
    </source>
</evidence>
<organism evidence="18 20">
    <name type="scientific">Sphingomonas aurantiaca</name>
    <dbReference type="NCBI Taxonomy" id="185949"/>
    <lineage>
        <taxon>Bacteria</taxon>
        <taxon>Pseudomonadati</taxon>
        <taxon>Pseudomonadota</taxon>
        <taxon>Alphaproteobacteria</taxon>
        <taxon>Sphingomonadales</taxon>
        <taxon>Sphingomonadaceae</taxon>
        <taxon>Sphingomonas</taxon>
    </lineage>
</organism>
<keyword evidence="18" id="KW-0675">Receptor</keyword>
<keyword evidence="2 12" id="KW-0813">Transport</keyword>
<dbReference type="PROSITE" id="PS52016">
    <property type="entry name" value="TONB_DEPENDENT_REC_3"/>
    <property type="match status" value="1"/>
</dbReference>
<keyword evidence="6 15" id="KW-0732">Signal</keyword>
<reference evidence="18 20" key="1">
    <citation type="submission" date="2018-04" db="EMBL/GenBank/DDBJ databases">
        <title>Genomic Encyclopedia of Type Strains, Phase III (KMG-III): the genomes of soil and plant-associated and newly described type strains.</title>
        <authorList>
            <person name="Whitman W."/>
        </authorList>
    </citation>
    <scope>NUCLEOTIDE SEQUENCE [LARGE SCALE GENOMIC DNA]</scope>
    <source>
        <strain evidence="18 20">MA101b</strain>
    </source>
</reference>
<evidence type="ECO:0000313" key="21">
    <source>
        <dbReference type="Proteomes" id="UP000326857"/>
    </source>
</evidence>
<dbReference type="Pfam" id="PF00593">
    <property type="entry name" value="TonB_dep_Rec_b-barrel"/>
    <property type="match status" value="1"/>
</dbReference>
<keyword evidence="9 13" id="KW-0798">TonB box</keyword>
<dbReference type="Pfam" id="PF07715">
    <property type="entry name" value="Plug"/>
    <property type="match status" value="1"/>
</dbReference>
<dbReference type="InterPro" id="IPR000531">
    <property type="entry name" value="Beta-barrel_TonB"/>
</dbReference>
<dbReference type="InterPro" id="IPR036942">
    <property type="entry name" value="Beta-barrel_TonB_sf"/>
</dbReference>
<feature type="chain" id="PRO_5044580778" evidence="15">
    <location>
        <begin position="23"/>
        <end position="854"/>
    </location>
</feature>
<evidence type="ECO:0000313" key="18">
    <source>
        <dbReference type="EMBL" id="PTQ60228.1"/>
    </source>
</evidence>
<dbReference type="AlphaFoldDB" id="A0A2T5GLT7"/>
<accession>A0A5E8A7M7</accession>
<dbReference type="GO" id="GO:0015344">
    <property type="term" value="F:siderophore uptake transmembrane transporter activity"/>
    <property type="evidence" value="ECO:0007669"/>
    <property type="project" value="TreeGrafter"/>
</dbReference>
<keyword evidence="3 12" id="KW-1134">Transmembrane beta strand</keyword>
<proteinExistence type="inferred from homology"/>
<dbReference type="PANTHER" id="PTHR32552:SF89">
    <property type="entry name" value="CATECHOLATE SIDEROPHORE RECEPTOR FIU"/>
    <property type="match status" value="1"/>
</dbReference>
<comment type="subcellular location">
    <subcellularLocation>
        <location evidence="1 12">Cell outer membrane</location>
        <topology evidence="1 12">Multi-pass membrane protein</topology>
    </subcellularLocation>
</comment>
<evidence type="ECO:0000256" key="14">
    <source>
        <dbReference type="SAM" id="MobiDB-lite"/>
    </source>
</evidence>
<reference evidence="19 21" key="2">
    <citation type="submission" date="2019-09" db="EMBL/GenBank/DDBJ databases">
        <authorList>
            <person name="Dittami M. S."/>
        </authorList>
    </citation>
    <scope>NUCLEOTIDE SEQUENCE [LARGE SCALE GENOMIC DNA]</scope>
    <source>
        <strain evidence="19">SPHINGO391</strain>
    </source>
</reference>
<name>A0A2T5GLT7_9SPHN</name>
<keyword evidence="7" id="KW-0408">Iron</keyword>